<dbReference type="Proteomes" id="UP000681720">
    <property type="component" value="Unassembled WGS sequence"/>
</dbReference>
<dbReference type="EMBL" id="CAJOBJ010127225">
    <property type="protein sequence ID" value="CAF4705231.1"/>
    <property type="molecule type" value="Genomic_DNA"/>
</dbReference>
<evidence type="ECO:0000313" key="2">
    <source>
        <dbReference type="Proteomes" id="UP000681720"/>
    </source>
</evidence>
<feature type="non-terminal residue" evidence="1">
    <location>
        <position position="44"/>
    </location>
</feature>
<comment type="caution">
    <text evidence="1">The sequence shown here is derived from an EMBL/GenBank/DDBJ whole genome shotgun (WGS) entry which is preliminary data.</text>
</comment>
<name>A0A8S3A6T1_9BILA</name>
<reference evidence="1" key="1">
    <citation type="submission" date="2021-02" db="EMBL/GenBank/DDBJ databases">
        <authorList>
            <person name="Nowell W R."/>
        </authorList>
    </citation>
    <scope>NUCLEOTIDE SEQUENCE</scope>
</reference>
<organism evidence="1 2">
    <name type="scientific">Rotaria magnacalcarata</name>
    <dbReference type="NCBI Taxonomy" id="392030"/>
    <lineage>
        <taxon>Eukaryota</taxon>
        <taxon>Metazoa</taxon>
        <taxon>Spiralia</taxon>
        <taxon>Gnathifera</taxon>
        <taxon>Rotifera</taxon>
        <taxon>Eurotatoria</taxon>
        <taxon>Bdelloidea</taxon>
        <taxon>Philodinida</taxon>
        <taxon>Philodinidae</taxon>
        <taxon>Rotaria</taxon>
    </lineage>
</organism>
<accession>A0A8S3A6T1</accession>
<evidence type="ECO:0000313" key="1">
    <source>
        <dbReference type="EMBL" id="CAF4705231.1"/>
    </source>
</evidence>
<proteinExistence type="predicted"/>
<dbReference type="AlphaFoldDB" id="A0A8S3A6T1"/>
<sequence length="44" mass="4888">MKSKSNIHKEQNACKAMELVWPAIVNTTTQEASVANVMITALRE</sequence>
<protein>
    <submittedName>
        <fullName evidence="1">Uncharacterized protein</fullName>
    </submittedName>
</protein>
<gene>
    <name evidence="1" type="ORF">GIL414_LOCUS43227</name>
</gene>